<organism evidence="2 3">
    <name type="scientific">Candidatus Fimihabitans intestinipullorum</name>
    <dbReference type="NCBI Taxonomy" id="2840820"/>
    <lineage>
        <taxon>Bacteria</taxon>
        <taxon>Bacillati</taxon>
        <taxon>Mycoplasmatota</taxon>
        <taxon>Mycoplasmatota incertae sedis</taxon>
        <taxon>Candidatus Fimihabitans</taxon>
    </lineage>
</organism>
<dbReference type="EMBL" id="DVML01000041">
    <property type="protein sequence ID" value="HIU23282.1"/>
    <property type="molecule type" value="Genomic_DNA"/>
</dbReference>
<gene>
    <name evidence="2" type="ORF">IAD49_06870</name>
</gene>
<feature type="compositionally biased region" description="Low complexity" evidence="1">
    <location>
        <begin position="166"/>
        <end position="219"/>
    </location>
</feature>
<accession>A0A9D1HVZ0</accession>
<protein>
    <submittedName>
        <fullName evidence="2">Collagen-like protein</fullName>
    </submittedName>
</protein>
<feature type="region of interest" description="Disordered" evidence="1">
    <location>
        <begin position="151"/>
        <end position="226"/>
    </location>
</feature>
<reference evidence="2" key="1">
    <citation type="submission" date="2020-10" db="EMBL/GenBank/DDBJ databases">
        <authorList>
            <person name="Gilroy R."/>
        </authorList>
    </citation>
    <scope>NUCLEOTIDE SEQUENCE</scope>
    <source>
        <strain evidence="2">CHK197-8231</strain>
    </source>
</reference>
<dbReference type="PANTHER" id="PTHR24023:SF1082">
    <property type="entry name" value="COLLAGEN TRIPLE HELIX REPEAT"/>
    <property type="match status" value="1"/>
</dbReference>
<feature type="compositionally biased region" description="Low complexity" evidence="1">
    <location>
        <begin position="78"/>
        <end position="88"/>
    </location>
</feature>
<sequence>MPNPQTVNIKGPKGDKGDKGDIGNTGPSNVLTIGTVTKGDNASATITGTSPSQVLNLVLPKGDQGIQGEKGDKGDTGEQGIQGIQGIQGEKGDTGVGFTTASVGESSQSGDYTVTPITFNKSDGSTTVVNVNAKNGVDGTVSFDNLTEEQKASLKGEKGDKGDTGETGATGPQGEQGPQGPTGPQGETGATGPQGPTGPSGQDGSDGVSITTITTGTPTQSDGYTITPLTINKSDSSNVTVNISAKNGLDGSQGTVNYPELTNKPQINSVELVGNKTLNDIGVQQTVISETEPTDPSVKVWINPSGDAVTVPTFSYDSETQTLTITG</sequence>
<keyword evidence="2" id="KW-0176">Collagen</keyword>
<dbReference type="InterPro" id="IPR008160">
    <property type="entry name" value="Collagen"/>
</dbReference>
<feature type="region of interest" description="Disordered" evidence="1">
    <location>
        <begin position="1"/>
        <end position="30"/>
    </location>
</feature>
<dbReference type="Pfam" id="PF01391">
    <property type="entry name" value="Collagen"/>
    <property type="match status" value="1"/>
</dbReference>
<dbReference type="InterPro" id="IPR050149">
    <property type="entry name" value="Collagen_superfamily"/>
</dbReference>
<evidence type="ECO:0000313" key="3">
    <source>
        <dbReference type="Proteomes" id="UP000824087"/>
    </source>
</evidence>
<feature type="compositionally biased region" description="Basic and acidic residues" evidence="1">
    <location>
        <begin position="151"/>
        <end position="164"/>
    </location>
</feature>
<dbReference type="PANTHER" id="PTHR24023">
    <property type="entry name" value="COLLAGEN ALPHA"/>
    <property type="match status" value="1"/>
</dbReference>
<dbReference type="AlphaFoldDB" id="A0A9D1HVZ0"/>
<evidence type="ECO:0000313" key="2">
    <source>
        <dbReference type="EMBL" id="HIU23282.1"/>
    </source>
</evidence>
<name>A0A9D1HVZ0_9BACT</name>
<dbReference type="GO" id="GO:0005615">
    <property type="term" value="C:extracellular space"/>
    <property type="evidence" value="ECO:0007669"/>
    <property type="project" value="TreeGrafter"/>
</dbReference>
<comment type="caution">
    <text evidence="2">The sequence shown here is derived from an EMBL/GenBank/DDBJ whole genome shotgun (WGS) entry which is preliminary data.</text>
</comment>
<feature type="region of interest" description="Disordered" evidence="1">
    <location>
        <begin position="61"/>
        <end position="93"/>
    </location>
</feature>
<dbReference type="Proteomes" id="UP000824087">
    <property type="component" value="Unassembled WGS sequence"/>
</dbReference>
<reference evidence="2" key="2">
    <citation type="journal article" date="2021" name="PeerJ">
        <title>Extensive microbial diversity within the chicken gut microbiome revealed by metagenomics and culture.</title>
        <authorList>
            <person name="Gilroy R."/>
            <person name="Ravi A."/>
            <person name="Getino M."/>
            <person name="Pursley I."/>
            <person name="Horton D.L."/>
            <person name="Alikhan N.F."/>
            <person name="Baker D."/>
            <person name="Gharbi K."/>
            <person name="Hall N."/>
            <person name="Watson M."/>
            <person name="Adriaenssens E.M."/>
            <person name="Foster-Nyarko E."/>
            <person name="Jarju S."/>
            <person name="Secka A."/>
            <person name="Antonio M."/>
            <person name="Oren A."/>
            <person name="Chaudhuri R.R."/>
            <person name="La Ragione R."/>
            <person name="Hildebrand F."/>
            <person name="Pallen M.J."/>
        </authorList>
    </citation>
    <scope>NUCLEOTIDE SEQUENCE</scope>
    <source>
        <strain evidence="2">CHK197-8231</strain>
    </source>
</reference>
<evidence type="ECO:0000256" key="1">
    <source>
        <dbReference type="SAM" id="MobiDB-lite"/>
    </source>
</evidence>
<dbReference type="GO" id="GO:0031012">
    <property type="term" value="C:extracellular matrix"/>
    <property type="evidence" value="ECO:0007669"/>
    <property type="project" value="TreeGrafter"/>
</dbReference>
<proteinExistence type="predicted"/>
<feature type="compositionally biased region" description="Basic and acidic residues" evidence="1">
    <location>
        <begin position="12"/>
        <end position="21"/>
    </location>
</feature>